<dbReference type="InterPro" id="IPR051531">
    <property type="entry name" value="N-acetyltransferase"/>
</dbReference>
<dbReference type="Gene3D" id="3.40.630.30">
    <property type="match status" value="1"/>
</dbReference>
<comment type="caution">
    <text evidence="2">The sequence shown here is derived from an EMBL/GenBank/DDBJ whole genome shotgun (WGS) entry which is preliminary data.</text>
</comment>
<dbReference type="InterPro" id="IPR000182">
    <property type="entry name" value="GNAT_dom"/>
</dbReference>
<gene>
    <name evidence="2" type="ORF">H9632_14855</name>
</gene>
<evidence type="ECO:0000313" key="3">
    <source>
        <dbReference type="Proteomes" id="UP000600565"/>
    </source>
</evidence>
<dbReference type="InterPro" id="IPR016181">
    <property type="entry name" value="Acyl_CoA_acyltransferase"/>
</dbReference>
<dbReference type="EMBL" id="JACSPW010000015">
    <property type="protein sequence ID" value="MBD8034349.1"/>
    <property type="molecule type" value="Genomic_DNA"/>
</dbReference>
<keyword evidence="3" id="KW-1185">Reference proteome</keyword>
<evidence type="ECO:0000313" key="2">
    <source>
        <dbReference type="EMBL" id="MBD8034349.1"/>
    </source>
</evidence>
<dbReference type="PANTHER" id="PTHR43792">
    <property type="entry name" value="GNAT FAMILY, PUTATIVE (AFU_ORTHOLOGUE AFUA_3G00765)-RELATED-RELATED"/>
    <property type="match status" value="1"/>
</dbReference>
<dbReference type="RefSeq" id="WP_191704849.1">
    <property type="nucleotide sequence ID" value="NZ_JACSPW010000015.1"/>
</dbReference>
<organism evidence="2 3">
    <name type="scientific">Solibacillus merdavium</name>
    <dbReference type="NCBI Taxonomy" id="2762218"/>
    <lineage>
        <taxon>Bacteria</taxon>
        <taxon>Bacillati</taxon>
        <taxon>Bacillota</taxon>
        <taxon>Bacilli</taxon>
        <taxon>Bacillales</taxon>
        <taxon>Caryophanaceae</taxon>
        <taxon>Solibacillus</taxon>
    </lineage>
</organism>
<dbReference type="SUPFAM" id="SSF55729">
    <property type="entry name" value="Acyl-CoA N-acyltransferases (Nat)"/>
    <property type="match status" value="1"/>
</dbReference>
<protein>
    <submittedName>
        <fullName evidence="2">GNAT family N-acetyltransferase</fullName>
    </submittedName>
</protein>
<proteinExistence type="predicted"/>
<name>A0ABR8XQX6_9BACL</name>
<reference evidence="2 3" key="1">
    <citation type="submission" date="2020-08" db="EMBL/GenBank/DDBJ databases">
        <title>A Genomic Blueprint of the Chicken Gut Microbiome.</title>
        <authorList>
            <person name="Gilroy R."/>
            <person name="Ravi A."/>
            <person name="Getino M."/>
            <person name="Pursley I."/>
            <person name="Horton D.L."/>
            <person name="Alikhan N.-F."/>
            <person name="Baker D."/>
            <person name="Gharbi K."/>
            <person name="Hall N."/>
            <person name="Watson M."/>
            <person name="Adriaenssens E.M."/>
            <person name="Foster-Nyarko E."/>
            <person name="Jarju S."/>
            <person name="Secka A."/>
            <person name="Antonio M."/>
            <person name="Oren A."/>
            <person name="Chaudhuri R."/>
            <person name="La Ragione R.M."/>
            <person name="Hildebrand F."/>
            <person name="Pallen M.J."/>
        </authorList>
    </citation>
    <scope>NUCLEOTIDE SEQUENCE [LARGE SCALE GENOMIC DNA]</scope>
    <source>
        <strain evidence="2 3">Sa1YVA6</strain>
    </source>
</reference>
<accession>A0ABR8XQX6</accession>
<evidence type="ECO:0000259" key="1">
    <source>
        <dbReference type="PROSITE" id="PS51186"/>
    </source>
</evidence>
<dbReference type="Pfam" id="PF13302">
    <property type="entry name" value="Acetyltransf_3"/>
    <property type="match status" value="1"/>
</dbReference>
<dbReference type="Proteomes" id="UP000600565">
    <property type="component" value="Unassembled WGS sequence"/>
</dbReference>
<dbReference type="PROSITE" id="PS51186">
    <property type="entry name" value="GNAT"/>
    <property type="match status" value="1"/>
</dbReference>
<sequence length="184" mass="21502">MKNSNQLLEEHSELESERLFLRPISLTDAEDMYEYMADEETVKFLFEPHKELTQTKKMIENYFLKEPLGKYALMLKESNKMIGAIEFRVHEWNKSGELGFTMNRSFWGKGYMNEAGNLILDLAFNKLGLERVFSESDTRNAASSKLMSRLGMTHEGTMRKNHMIRGTLVDSVYYSILKEEYQQA</sequence>
<feature type="domain" description="N-acetyltransferase" evidence="1">
    <location>
        <begin position="19"/>
        <end position="179"/>
    </location>
</feature>